<reference evidence="2" key="2">
    <citation type="submission" date="2015-01" db="EMBL/GenBank/DDBJ databases">
        <title>Evolutionary Origins and Diversification of the Mycorrhizal Mutualists.</title>
        <authorList>
            <consortium name="DOE Joint Genome Institute"/>
            <consortium name="Mycorrhizal Genomics Consortium"/>
            <person name="Kohler A."/>
            <person name="Kuo A."/>
            <person name="Nagy L.G."/>
            <person name="Floudas D."/>
            <person name="Copeland A."/>
            <person name="Barry K.W."/>
            <person name="Cichocki N."/>
            <person name="Veneault-Fourrey C."/>
            <person name="LaButti K."/>
            <person name="Lindquist E.A."/>
            <person name="Lipzen A."/>
            <person name="Lundell T."/>
            <person name="Morin E."/>
            <person name="Murat C."/>
            <person name="Riley R."/>
            <person name="Ohm R."/>
            <person name="Sun H."/>
            <person name="Tunlid A."/>
            <person name="Henrissat B."/>
            <person name="Grigoriev I.V."/>
            <person name="Hibbett D.S."/>
            <person name="Martin F."/>
        </authorList>
    </citation>
    <scope>NUCLEOTIDE SEQUENCE [LARGE SCALE GENOMIC DNA]</scope>
    <source>
        <strain evidence="2">Zn</strain>
    </source>
</reference>
<proteinExistence type="predicted"/>
<evidence type="ECO:0000313" key="2">
    <source>
        <dbReference type="Proteomes" id="UP000054321"/>
    </source>
</evidence>
<accession>A0A0C3CF97</accession>
<dbReference type="HOGENOM" id="CLU_086407_2_0_1"/>
<dbReference type="Proteomes" id="UP000054321">
    <property type="component" value="Unassembled WGS sequence"/>
</dbReference>
<gene>
    <name evidence="1" type="ORF">OIDMADRAFT_58198</name>
</gene>
<dbReference type="InParanoid" id="A0A0C3CF97"/>
<dbReference type="Gene3D" id="3.30.460.10">
    <property type="entry name" value="Beta Polymerase, domain 2"/>
    <property type="match status" value="1"/>
</dbReference>
<protein>
    <submittedName>
        <fullName evidence="1">Uncharacterized protein</fullName>
    </submittedName>
</protein>
<dbReference type="PANTHER" id="PTHR34822:SF1">
    <property type="entry name" value="GRPB FAMILY PROTEIN"/>
    <property type="match status" value="1"/>
</dbReference>
<sequence length="227" mass="25957">MKIIIEPHNHAWVYEFNLVKQDLQNLFKKVPIQSIQHVGSTSIPGLLAKPILDIDVVVTPENLCGASAALVKGGYTALGDQGVPSRYAFRQPRIRETCREYRSNDTRVEMKRNTYVVLDGSIALRNHLDLKRMLLENEVLRNEYGEVKRKLVNDGVMNMAEYCRGKNEVILKILKLSGWNEQDLKEVLRANSWWWAAWRIGARLVSENIELLFKIFGPKHGGGKCKD</sequence>
<keyword evidence="2" id="KW-1185">Reference proteome</keyword>
<dbReference type="SUPFAM" id="SSF81301">
    <property type="entry name" value="Nucleotidyltransferase"/>
    <property type="match status" value="1"/>
</dbReference>
<dbReference type="OrthoDB" id="630895at2759"/>
<name>A0A0C3CF97_OIDMZ</name>
<dbReference type="EMBL" id="KN832882">
    <property type="protein sequence ID" value="KIM97593.1"/>
    <property type="molecule type" value="Genomic_DNA"/>
</dbReference>
<dbReference type="InterPro" id="IPR007344">
    <property type="entry name" value="GrpB/CoaE"/>
</dbReference>
<dbReference type="InterPro" id="IPR043519">
    <property type="entry name" value="NT_sf"/>
</dbReference>
<dbReference type="PANTHER" id="PTHR34822">
    <property type="entry name" value="GRPB DOMAIN PROTEIN (AFU_ORTHOLOGUE AFUA_1G01530)"/>
    <property type="match status" value="1"/>
</dbReference>
<reference evidence="1 2" key="1">
    <citation type="submission" date="2014-04" db="EMBL/GenBank/DDBJ databases">
        <authorList>
            <consortium name="DOE Joint Genome Institute"/>
            <person name="Kuo A."/>
            <person name="Martino E."/>
            <person name="Perotto S."/>
            <person name="Kohler A."/>
            <person name="Nagy L.G."/>
            <person name="Floudas D."/>
            <person name="Copeland A."/>
            <person name="Barry K.W."/>
            <person name="Cichocki N."/>
            <person name="Veneault-Fourrey C."/>
            <person name="LaButti K."/>
            <person name="Lindquist E.A."/>
            <person name="Lipzen A."/>
            <person name="Lundell T."/>
            <person name="Morin E."/>
            <person name="Murat C."/>
            <person name="Sun H."/>
            <person name="Tunlid A."/>
            <person name="Henrissat B."/>
            <person name="Grigoriev I.V."/>
            <person name="Hibbett D.S."/>
            <person name="Martin F."/>
            <person name="Nordberg H.P."/>
            <person name="Cantor M.N."/>
            <person name="Hua S.X."/>
        </authorList>
    </citation>
    <scope>NUCLEOTIDE SEQUENCE [LARGE SCALE GENOMIC DNA]</scope>
    <source>
        <strain evidence="1 2">Zn</strain>
    </source>
</reference>
<dbReference type="Pfam" id="PF04229">
    <property type="entry name" value="GrpB"/>
    <property type="match status" value="1"/>
</dbReference>
<dbReference type="AlphaFoldDB" id="A0A0C3CF97"/>
<evidence type="ECO:0000313" key="1">
    <source>
        <dbReference type="EMBL" id="KIM97593.1"/>
    </source>
</evidence>
<organism evidence="1 2">
    <name type="scientific">Oidiodendron maius (strain Zn)</name>
    <dbReference type="NCBI Taxonomy" id="913774"/>
    <lineage>
        <taxon>Eukaryota</taxon>
        <taxon>Fungi</taxon>
        <taxon>Dikarya</taxon>
        <taxon>Ascomycota</taxon>
        <taxon>Pezizomycotina</taxon>
        <taxon>Leotiomycetes</taxon>
        <taxon>Leotiomycetes incertae sedis</taxon>
        <taxon>Myxotrichaceae</taxon>
        <taxon>Oidiodendron</taxon>
    </lineage>
</organism>